<evidence type="ECO:0000313" key="2">
    <source>
        <dbReference type="EMBL" id="CAD7079661.1"/>
    </source>
</evidence>
<evidence type="ECO:0000256" key="1">
    <source>
        <dbReference type="SAM" id="MobiDB-lite"/>
    </source>
</evidence>
<reference evidence="2 3" key="1">
    <citation type="submission" date="2020-11" db="EMBL/GenBank/DDBJ databases">
        <authorList>
            <person name="Wallbank WR R."/>
            <person name="Pardo Diaz C."/>
            <person name="Kozak K."/>
            <person name="Martin S."/>
            <person name="Jiggins C."/>
            <person name="Moest M."/>
            <person name="Warren A I."/>
            <person name="Generalovic N T."/>
            <person name="Byers J.R.P. K."/>
            <person name="Montejo-Kovacevich G."/>
            <person name="Yen C E."/>
        </authorList>
    </citation>
    <scope>NUCLEOTIDE SEQUENCE [LARGE SCALE GENOMIC DNA]</scope>
</reference>
<dbReference type="Proteomes" id="UP000594454">
    <property type="component" value="Chromosome 1"/>
</dbReference>
<accession>A0A7R8UF68</accession>
<organism evidence="2 3">
    <name type="scientific">Hermetia illucens</name>
    <name type="common">Black soldier fly</name>
    <dbReference type="NCBI Taxonomy" id="343691"/>
    <lineage>
        <taxon>Eukaryota</taxon>
        <taxon>Metazoa</taxon>
        <taxon>Ecdysozoa</taxon>
        <taxon>Arthropoda</taxon>
        <taxon>Hexapoda</taxon>
        <taxon>Insecta</taxon>
        <taxon>Pterygota</taxon>
        <taxon>Neoptera</taxon>
        <taxon>Endopterygota</taxon>
        <taxon>Diptera</taxon>
        <taxon>Brachycera</taxon>
        <taxon>Stratiomyomorpha</taxon>
        <taxon>Stratiomyidae</taxon>
        <taxon>Hermetiinae</taxon>
        <taxon>Hermetia</taxon>
    </lineage>
</organism>
<sequence>MKIEQMESTQAASSKQQPSVASTSATHPTLPNSAPSGAKKPTKAKIPPIIIMEEETVIPEIIAAHLEKLPNKYTLKKGAKCTKVSTHMHPVNAPNHQKKSLAASIATTAAAGPSTISTEIQSMNQL</sequence>
<gene>
    <name evidence="2" type="ORF">HERILL_LOCUS2865</name>
</gene>
<feature type="compositionally biased region" description="Polar residues" evidence="1">
    <location>
        <begin position="1"/>
        <end position="35"/>
    </location>
</feature>
<name>A0A7R8UF68_HERIL</name>
<dbReference type="AlphaFoldDB" id="A0A7R8UF68"/>
<feature type="region of interest" description="Disordered" evidence="1">
    <location>
        <begin position="1"/>
        <end position="43"/>
    </location>
</feature>
<dbReference type="EMBL" id="LR899009">
    <property type="protein sequence ID" value="CAD7079661.1"/>
    <property type="molecule type" value="Genomic_DNA"/>
</dbReference>
<dbReference type="InParanoid" id="A0A7R8UF68"/>
<protein>
    <submittedName>
        <fullName evidence="2">Uncharacterized protein</fullName>
    </submittedName>
</protein>
<evidence type="ECO:0000313" key="3">
    <source>
        <dbReference type="Proteomes" id="UP000594454"/>
    </source>
</evidence>
<proteinExistence type="predicted"/>
<dbReference type="OrthoDB" id="8016075at2759"/>
<keyword evidence="3" id="KW-1185">Reference proteome</keyword>